<dbReference type="InterPro" id="IPR008780">
    <property type="entry name" value="Plasmodium_Vir"/>
</dbReference>
<evidence type="ECO:0000313" key="3">
    <source>
        <dbReference type="Proteomes" id="UP000078546"/>
    </source>
</evidence>
<dbReference type="EMBL" id="FLQV01001163">
    <property type="protein sequence ID" value="SBS99142.1"/>
    <property type="molecule type" value="Genomic_DNA"/>
</dbReference>
<evidence type="ECO:0000313" key="2">
    <source>
        <dbReference type="EMBL" id="SBS99142.1"/>
    </source>
</evidence>
<keyword evidence="1" id="KW-0472">Membrane</keyword>
<dbReference type="Pfam" id="PF05795">
    <property type="entry name" value="Plasmodium_Vir"/>
    <property type="match status" value="2"/>
</dbReference>
<protein>
    <submittedName>
        <fullName evidence="2">PIR Superfamily Protein</fullName>
    </submittedName>
</protein>
<keyword evidence="1" id="KW-1133">Transmembrane helix</keyword>
<name>A0A1A8X1N7_PLAOA</name>
<keyword evidence="1" id="KW-0812">Transmembrane</keyword>
<accession>A0A1A8X1N7</accession>
<gene>
    <name evidence="2" type="ORF">POVCU1_050940</name>
</gene>
<dbReference type="Proteomes" id="UP000078546">
    <property type="component" value="Unassembled WGS sequence"/>
</dbReference>
<proteinExistence type="predicted"/>
<organism evidence="2 3">
    <name type="scientific">Plasmodium ovale curtisi</name>
    <dbReference type="NCBI Taxonomy" id="864141"/>
    <lineage>
        <taxon>Eukaryota</taxon>
        <taxon>Sar</taxon>
        <taxon>Alveolata</taxon>
        <taxon>Apicomplexa</taxon>
        <taxon>Aconoidasida</taxon>
        <taxon>Haemosporida</taxon>
        <taxon>Plasmodiidae</taxon>
        <taxon>Plasmodium</taxon>
        <taxon>Plasmodium (Plasmodium)</taxon>
    </lineage>
</organism>
<reference evidence="3" key="1">
    <citation type="submission" date="2016-05" db="EMBL/GenBank/DDBJ databases">
        <authorList>
            <person name="Naeem Raeece"/>
        </authorList>
    </citation>
    <scope>NUCLEOTIDE SEQUENCE [LARGE SCALE GENOMIC DNA]</scope>
</reference>
<feature type="transmembrane region" description="Helical" evidence="1">
    <location>
        <begin position="262"/>
        <end position="286"/>
    </location>
</feature>
<evidence type="ECO:0000256" key="1">
    <source>
        <dbReference type="SAM" id="Phobius"/>
    </source>
</evidence>
<sequence length="332" mass="38873">MSTSNNAMPYLYALKNDEILSSYYDVWGDEVECRKLQETLNYKGFKEFCVTLTGLLYKLNELPVELLFEKDRCTPIIIWMYENLYKKVDIRNDNFSDNFVIFNLVNLWNKQVADKSCGIYTAQYSKDTLQKAKILHDYALDYYNIKNQIQRDSSKCTKTFNQYVKTCVETYKEIKENCARNKDMYYCNLFKKINDKFQNRDLSDILCTEEIPDPVPGKIAFQLEEEDDDYASSEHDAPSEQKIQYTGTEPFFGDSSSSVLDILLPTMGILVTFLILYKFTPFGTLLRGHLIKEKNMRHISTEHESEELFENEHESMIMDSHFSGHNISYLPS</sequence>
<dbReference type="AlphaFoldDB" id="A0A1A8X1N7"/>